<keyword evidence="2" id="KW-1185">Reference proteome</keyword>
<evidence type="ECO:0000313" key="1">
    <source>
        <dbReference type="EMBL" id="KYP36039.1"/>
    </source>
</evidence>
<proteinExistence type="predicted"/>
<dbReference type="EMBL" id="KQ484277">
    <property type="protein sequence ID" value="KYP36039.1"/>
    <property type="molecule type" value="Genomic_DNA"/>
</dbReference>
<reference evidence="1" key="1">
    <citation type="journal article" date="2012" name="Nat. Biotechnol.">
        <title>Draft genome sequence of pigeonpea (Cajanus cajan), an orphan legume crop of resource-poor farmers.</title>
        <authorList>
            <person name="Varshney R.K."/>
            <person name="Chen W."/>
            <person name="Li Y."/>
            <person name="Bharti A.K."/>
            <person name="Saxena R.K."/>
            <person name="Schlueter J.A."/>
            <person name="Donoghue M.T."/>
            <person name="Azam S."/>
            <person name="Fan G."/>
            <person name="Whaley A.M."/>
            <person name="Farmer A.D."/>
            <person name="Sheridan J."/>
            <person name="Iwata A."/>
            <person name="Tuteja R."/>
            <person name="Penmetsa R.V."/>
            <person name="Wu W."/>
            <person name="Upadhyaya H.D."/>
            <person name="Yang S.P."/>
            <person name="Shah T."/>
            <person name="Saxena K.B."/>
            <person name="Michael T."/>
            <person name="McCombie W.R."/>
            <person name="Yang B."/>
            <person name="Zhang G."/>
            <person name="Yang H."/>
            <person name="Wang J."/>
            <person name="Spillane C."/>
            <person name="Cook D.R."/>
            <person name="May G.D."/>
            <person name="Xu X."/>
            <person name="Jackson S.A."/>
        </authorList>
    </citation>
    <scope>NUCLEOTIDE SEQUENCE [LARGE SCALE GENOMIC DNA]</scope>
</reference>
<name>A0A151R0K6_CAJCA</name>
<dbReference type="AlphaFoldDB" id="A0A151R0K6"/>
<organism evidence="1 2">
    <name type="scientific">Cajanus cajan</name>
    <name type="common">Pigeon pea</name>
    <name type="synonym">Cajanus indicus</name>
    <dbReference type="NCBI Taxonomy" id="3821"/>
    <lineage>
        <taxon>Eukaryota</taxon>
        <taxon>Viridiplantae</taxon>
        <taxon>Streptophyta</taxon>
        <taxon>Embryophyta</taxon>
        <taxon>Tracheophyta</taxon>
        <taxon>Spermatophyta</taxon>
        <taxon>Magnoliopsida</taxon>
        <taxon>eudicotyledons</taxon>
        <taxon>Gunneridae</taxon>
        <taxon>Pentapetalae</taxon>
        <taxon>rosids</taxon>
        <taxon>fabids</taxon>
        <taxon>Fabales</taxon>
        <taxon>Fabaceae</taxon>
        <taxon>Papilionoideae</taxon>
        <taxon>50 kb inversion clade</taxon>
        <taxon>NPAAA clade</taxon>
        <taxon>indigoferoid/millettioid clade</taxon>
        <taxon>Phaseoleae</taxon>
        <taxon>Cajanus</taxon>
    </lineage>
</organism>
<dbReference type="PANTHER" id="PTHR33223">
    <property type="entry name" value="CCHC-TYPE DOMAIN-CONTAINING PROTEIN"/>
    <property type="match status" value="1"/>
</dbReference>
<evidence type="ECO:0008006" key="3">
    <source>
        <dbReference type="Google" id="ProtNLM"/>
    </source>
</evidence>
<accession>A0A151R0K6</accession>
<dbReference type="PANTHER" id="PTHR33223:SF3">
    <property type="match status" value="1"/>
</dbReference>
<evidence type="ECO:0000313" key="2">
    <source>
        <dbReference type="Proteomes" id="UP000075243"/>
    </source>
</evidence>
<dbReference type="Gramene" id="C.cajan_45066.t">
    <property type="protein sequence ID" value="C.cajan_45066.t.cds1"/>
    <property type="gene ID" value="C.cajan_45066"/>
</dbReference>
<gene>
    <name evidence="1" type="ORF">KK1_042871</name>
</gene>
<protein>
    <recommendedName>
        <fullName evidence="3">Retrotransposon gag domain-containing protein</fullName>
    </recommendedName>
</protein>
<sequence>MANNNDLTLKELATPNIVYQPWCVQYLELEVNYELKFGLIHLLPKFCELAGDDPHKQLKEFHVVCSTMRPPTISKDHVKMKAFPFSLDGATKDWLYFLLAPVTTWNDMKRLLLEKLFPASKIVAI</sequence>
<dbReference type="Proteomes" id="UP000075243">
    <property type="component" value="Unassembled WGS sequence"/>
</dbReference>